<comment type="caution">
    <text evidence="1">The sequence shown here is derived from an EMBL/GenBank/DDBJ whole genome shotgun (WGS) entry which is preliminary data.</text>
</comment>
<gene>
    <name evidence="1" type="ORF">ACFQVD_17170</name>
</gene>
<evidence type="ECO:0008006" key="3">
    <source>
        <dbReference type="Google" id="ProtNLM"/>
    </source>
</evidence>
<dbReference type="RefSeq" id="WP_343979569.1">
    <property type="nucleotide sequence ID" value="NZ_BAAAGK010000185.1"/>
</dbReference>
<reference evidence="2" key="1">
    <citation type="journal article" date="2019" name="Int. J. Syst. Evol. Microbiol.">
        <title>The Global Catalogue of Microorganisms (GCM) 10K type strain sequencing project: providing services to taxonomists for standard genome sequencing and annotation.</title>
        <authorList>
            <consortium name="The Broad Institute Genomics Platform"/>
            <consortium name="The Broad Institute Genome Sequencing Center for Infectious Disease"/>
            <person name="Wu L."/>
            <person name="Ma J."/>
        </authorList>
    </citation>
    <scope>NUCLEOTIDE SEQUENCE [LARGE SCALE GENOMIC DNA]</scope>
    <source>
        <strain evidence="2">JCM 10083</strain>
    </source>
</reference>
<evidence type="ECO:0000313" key="2">
    <source>
        <dbReference type="Proteomes" id="UP001596514"/>
    </source>
</evidence>
<proteinExistence type="predicted"/>
<sequence length="136" mass="14489">MGVLTLGACSSDPPGPTAAQAEMTLKADIDWLMKLLHVKDVQVTDEGGRDIPCGEGKAKRTYAITGVNTSGVDGSVNTLNMLAGGLGRRGYKVASVDWSAPKDELVKKESYVKIVTTSLREKDFILSGETECLRVS</sequence>
<name>A0ABW2T0J3_9ACTN</name>
<evidence type="ECO:0000313" key="1">
    <source>
        <dbReference type="EMBL" id="MFC7601828.1"/>
    </source>
</evidence>
<keyword evidence="2" id="KW-1185">Reference proteome</keyword>
<organism evidence="1 2">
    <name type="scientific">Streptosporangium amethystogenes subsp. fukuiense</name>
    <dbReference type="NCBI Taxonomy" id="698418"/>
    <lineage>
        <taxon>Bacteria</taxon>
        <taxon>Bacillati</taxon>
        <taxon>Actinomycetota</taxon>
        <taxon>Actinomycetes</taxon>
        <taxon>Streptosporangiales</taxon>
        <taxon>Streptosporangiaceae</taxon>
        <taxon>Streptosporangium</taxon>
    </lineage>
</organism>
<protein>
    <recommendedName>
        <fullName evidence="3">LytR/CpsA/Psr regulator C-terminal domain-containing protein</fullName>
    </recommendedName>
</protein>
<dbReference type="Proteomes" id="UP001596514">
    <property type="component" value="Unassembled WGS sequence"/>
</dbReference>
<accession>A0ABW2T0J3</accession>
<dbReference type="EMBL" id="JBHTEE010000001">
    <property type="protein sequence ID" value="MFC7601828.1"/>
    <property type="molecule type" value="Genomic_DNA"/>
</dbReference>